<dbReference type="SUPFAM" id="SSF55781">
    <property type="entry name" value="GAF domain-like"/>
    <property type="match status" value="2"/>
</dbReference>
<keyword evidence="5" id="KW-0716">Sensory transduction</keyword>
<reference evidence="12 13" key="1">
    <citation type="submission" date="2016-11" db="EMBL/GenBank/DDBJ databases">
        <authorList>
            <person name="Jaros S."/>
            <person name="Januszkiewicz K."/>
            <person name="Wedrychowicz H."/>
        </authorList>
    </citation>
    <scope>NUCLEOTIDE SEQUENCE [LARGE SCALE GENOMIC DNA]</scope>
    <source>
        <strain evidence="12 13">DSM 26897</strain>
    </source>
</reference>
<dbReference type="SUPFAM" id="SSF47384">
    <property type="entry name" value="Homodimeric domain of signal transducing histidine kinase"/>
    <property type="match status" value="1"/>
</dbReference>
<evidence type="ECO:0000313" key="12">
    <source>
        <dbReference type="EMBL" id="SHE37657.1"/>
    </source>
</evidence>
<dbReference type="PROSITE" id="PS50109">
    <property type="entry name" value="HIS_KIN"/>
    <property type="match status" value="1"/>
</dbReference>
<dbReference type="RefSeq" id="WP_073039287.1">
    <property type="nucleotide sequence ID" value="NZ_FQUO01000001.1"/>
</dbReference>
<dbReference type="Gene3D" id="3.30.565.10">
    <property type="entry name" value="Histidine kinase-like ATPase, C-terminal domain"/>
    <property type="match status" value="1"/>
</dbReference>
<dbReference type="Gene3D" id="3.30.450.40">
    <property type="match status" value="1"/>
</dbReference>
<dbReference type="SMART" id="SM00065">
    <property type="entry name" value="GAF"/>
    <property type="match status" value="1"/>
</dbReference>
<keyword evidence="6" id="KW-0808">Transferase</keyword>
<dbReference type="Gene3D" id="3.30.450.270">
    <property type="match status" value="1"/>
</dbReference>
<dbReference type="InterPro" id="IPR016132">
    <property type="entry name" value="Phyto_chromo_attachment"/>
</dbReference>
<dbReference type="SUPFAM" id="SSF55874">
    <property type="entry name" value="ATPase domain of HSP90 chaperone/DNA topoisomerase II/histidine kinase"/>
    <property type="match status" value="1"/>
</dbReference>
<keyword evidence="13" id="KW-1185">Reference proteome</keyword>
<dbReference type="GO" id="GO:0006355">
    <property type="term" value="P:regulation of DNA-templated transcription"/>
    <property type="evidence" value="ECO:0007669"/>
    <property type="project" value="InterPro"/>
</dbReference>
<dbReference type="PANTHER" id="PTHR42878">
    <property type="entry name" value="TWO-COMPONENT HISTIDINE KINASE"/>
    <property type="match status" value="1"/>
</dbReference>
<keyword evidence="9" id="KW-0675">Receptor</keyword>
<dbReference type="Pfam" id="PF01590">
    <property type="entry name" value="GAF"/>
    <property type="match status" value="1"/>
</dbReference>
<evidence type="ECO:0000256" key="4">
    <source>
        <dbReference type="ARBA" id="ARBA00022543"/>
    </source>
</evidence>
<accession>A0A1M4T039</accession>
<dbReference type="InterPro" id="IPR035965">
    <property type="entry name" value="PAS-like_dom_sf"/>
</dbReference>
<dbReference type="InterPro" id="IPR043150">
    <property type="entry name" value="Phytochrome_PHY_sf"/>
</dbReference>
<keyword evidence="4" id="KW-0600">Photoreceptor protein</keyword>
<dbReference type="PRINTS" id="PR01033">
    <property type="entry name" value="PHYTOCHROME"/>
</dbReference>
<dbReference type="InterPro" id="IPR003018">
    <property type="entry name" value="GAF"/>
</dbReference>
<dbReference type="Pfam" id="PF02518">
    <property type="entry name" value="HATPase_c"/>
    <property type="match status" value="1"/>
</dbReference>
<dbReference type="SUPFAM" id="SSF55785">
    <property type="entry name" value="PYP-like sensor domain (PAS domain)"/>
    <property type="match status" value="1"/>
</dbReference>
<name>A0A1M4T039_9BACT</name>
<keyword evidence="7 12" id="KW-0418">Kinase</keyword>
<evidence type="ECO:0000256" key="5">
    <source>
        <dbReference type="ARBA" id="ARBA00022606"/>
    </source>
</evidence>
<dbReference type="SMART" id="SM00387">
    <property type="entry name" value="HATPase_c"/>
    <property type="match status" value="1"/>
</dbReference>
<dbReference type="GO" id="GO:0007234">
    <property type="term" value="P:osmosensory signaling via phosphorelay pathway"/>
    <property type="evidence" value="ECO:0007669"/>
    <property type="project" value="TreeGrafter"/>
</dbReference>
<dbReference type="GO" id="GO:0000155">
    <property type="term" value="F:phosphorelay sensor kinase activity"/>
    <property type="evidence" value="ECO:0007669"/>
    <property type="project" value="InterPro"/>
</dbReference>
<evidence type="ECO:0000259" key="10">
    <source>
        <dbReference type="PROSITE" id="PS50046"/>
    </source>
</evidence>
<dbReference type="Pfam" id="PF08446">
    <property type="entry name" value="PAS_2"/>
    <property type="match status" value="1"/>
</dbReference>
<dbReference type="InterPro" id="IPR001294">
    <property type="entry name" value="Phytochrome"/>
</dbReference>
<dbReference type="EMBL" id="FQUO01000001">
    <property type="protein sequence ID" value="SHE37657.1"/>
    <property type="molecule type" value="Genomic_DNA"/>
</dbReference>
<dbReference type="GO" id="GO:0030295">
    <property type="term" value="F:protein kinase activator activity"/>
    <property type="evidence" value="ECO:0007669"/>
    <property type="project" value="TreeGrafter"/>
</dbReference>
<dbReference type="InterPro" id="IPR013515">
    <property type="entry name" value="Phytochrome_cen-reg"/>
</dbReference>
<organism evidence="12 13">
    <name type="scientific">Cnuella takakiae</name>
    <dbReference type="NCBI Taxonomy" id="1302690"/>
    <lineage>
        <taxon>Bacteria</taxon>
        <taxon>Pseudomonadati</taxon>
        <taxon>Bacteroidota</taxon>
        <taxon>Chitinophagia</taxon>
        <taxon>Chitinophagales</taxon>
        <taxon>Chitinophagaceae</taxon>
        <taxon>Cnuella</taxon>
    </lineage>
</organism>
<protein>
    <recommendedName>
        <fullName evidence="3">histidine kinase</fullName>
        <ecNumber evidence="3">2.7.13.3</ecNumber>
    </recommendedName>
</protein>
<dbReference type="Pfam" id="PF00360">
    <property type="entry name" value="PHY"/>
    <property type="match status" value="1"/>
</dbReference>
<feature type="domain" description="Histidine kinase" evidence="11">
    <location>
        <begin position="528"/>
        <end position="754"/>
    </location>
</feature>
<dbReference type="Gene3D" id="1.10.287.130">
    <property type="match status" value="1"/>
</dbReference>
<evidence type="ECO:0000256" key="7">
    <source>
        <dbReference type="ARBA" id="ARBA00022777"/>
    </source>
</evidence>
<dbReference type="InterPro" id="IPR036890">
    <property type="entry name" value="HATPase_C_sf"/>
</dbReference>
<dbReference type="CDD" id="cd00082">
    <property type="entry name" value="HisKA"/>
    <property type="match status" value="1"/>
</dbReference>
<dbReference type="PANTHER" id="PTHR42878:SF15">
    <property type="entry name" value="BACTERIOPHYTOCHROME"/>
    <property type="match status" value="1"/>
</dbReference>
<dbReference type="InterPro" id="IPR013654">
    <property type="entry name" value="PAS_2"/>
</dbReference>
<dbReference type="AlphaFoldDB" id="A0A1M4T039"/>
<feature type="domain" description="Phytochrome chromophore attachment site" evidence="10">
    <location>
        <begin position="143"/>
        <end position="304"/>
    </location>
</feature>
<evidence type="ECO:0000259" key="11">
    <source>
        <dbReference type="PROSITE" id="PS50109"/>
    </source>
</evidence>
<gene>
    <name evidence="12" type="ORF">SAMN05444008_101290</name>
</gene>
<evidence type="ECO:0000256" key="3">
    <source>
        <dbReference type="ARBA" id="ARBA00012438"/>
    </source>
</evidence>
<dbReference type="InterPro" id="IPR003661">
    <property type="entry name" value="HisK_dim/P_dom"/>
</dbReference>
<comment type="catalytic activity">
    <reaction evidence="1">
        <text>ATP + protein L-histidine = ADP + protein N-phospho-L-histidine.</text>
        <dbReference type="EC" id="2.7.13.3"/>
    </reaction>
</comment>
<dbReference type="InterPro" id="IPR003594">
    <property type="entry name" value="HATPase_dom"/>
</dbReference>
<proteinExistence type="inferred from homology"/>
<comment type="similarity">
    <text evidence="2">In the N-terminal section; belongs to the phytochrome family.</text>
</comment>
<dbReference type="EC" id="2.7.13.3" evidence="3"/>
<dbReference type="InterPro" id="IPR050351">
    <property type="entry name" value="BphY/WalK/GraS-like"/>
</dbReference>
<dbReference type="GO" id="GO:0009584">
    <property type="term" value="P:detection of visible light"/>
    <property type="evidence" value="ECO:0007669"/>
    <property type="project" value="InterPro"/>
</dbReference>
<evidence type="ECO:0000256" key="6">
    <source>
        <dbReference type="ARBA" id="ARBA00022679"/>
    </source>
</evidence>
<dbReference type="Gene3D" id="3.30.450.20">
    <property type="entry name" value="PAS domain"/>
    <property type="match status" value="1"/>
</dbReference>
<evidence type="ECO:0000256" key="2">
    <source>
        <dbReference type="ARBA" id="ARBA00006402"/>
    </source>
</evidence>
<dbReference type="GO" id="GO:0000156">
    <property type="term" value="F:phosphorelay response regulator activity"/>
    <property type="evidence" value="ECO:0007669"/>
    <property type="project" value="TreeGrafter"/>
</dbReference>
<keyword evidence="8" id="KW-0157">Chromophore</keyword>
<evidence type="ECO:0000313" key="13">
    <source>
        <dbReference type="Proteomes" id="UP000184368"/>
    </source>
</evidence>
<dbReference type="OrthoDB" id="9766459at2"/>
<sequence>MNLRDVSIQGKVTLTNCESEPIHIPGAIQPHGVLIALDEQGSILFCSANCHKAFDKDPKAILKQKLSDLDPSLEAQISAIINQDRWPATPFEYHGNNEPWTVLVHQSGDLFIVELEARAGNAAPLDLFDQTHEFVRVIERSRSLRDLCQRIAEQTRRLSGYDRVMIYKFDRDYNGQVFAESRKETVEPFLDLHYPHTDIPAQARELYLRNPMRMIADVNYEMVPLLTTEDCGHTTLDLGEASLRSVSPIHIQYLKNMGVGATLTVSLITEGKLWGLITCHHYSAKILDIRTRNAVLLQGHFLTSQIKVREVAEEYEVHRVVEAHLQQLLHVIPQDGDFHIKFESFSSLLGVANASGAAILHNGKVYTRGLVPSNDKIQQLFNWLASTVKGMVFSTTHLVEHYLEGDKLSKFAAGIIYHKLGNPKRDAVIWFREEMEQTINWAGDPNDAVKKVKEHQLTPRSSFAIFKEQVRYYCRDWKISELNAATRFASALQNQFHLEYLLLEEAQQRLLNEKLTKANKELANINWITSHDLKEPLRKILIFTSKVMMEEGKQLSDTIINSLNRIEKSALRMQMLVNDITTYTFADDKQHTLVTTDLNTILAEVIAVFEEEMDHLGIRVVADPLPHVRAMPFQMRQLFNNLIGNAIKFAQKGKPLVITIQTEEITASSVTPAMLTQGKVYHLIEISDNGIGFDSKYSDKLFDIFYRLHDQQSYSGTGMGLAICKRIVENHDGAIIADGQTGVGASFQIFLPKY</sequence>
<evidence type="ECO:0000256" key="9">
    <source>
        <dbReference type="ARBA" id="ARBA00023170"/>
    </source>
</evidence>
<dbReference type="InterPro" id="IPR036097">
    <property type="entry name" value="HisK_dim/P_sf"/>
</dbReference>
<dbReference type="InterPro" id="IPR005467">
    <property type="entry name" value="His_kinase_dom"/>
</dbReference>
<evidence type="ECO:0000256" key="1">
    <source>
        <dbReference type="ARBA" id="ARBA00000085"/>
    </source>
</evidence>
<dbReference type="PROSITE" id="PS50046">
    <property type="entry name" value="PHYTOCHROME_2"/>
    <property type="match status" value="1"/>
</dbReference>
<dbReference type="STRING" id="1302690.BUE76_01020"/>
<dbReference type="GO" id="GO:0009881">
    <property type="term" value="F:photoreceptor activity"/>
    <property type="evidence" value="ECO:0007669"/>
    <property type="project" value="UniProtKB-KW"/>
</dbReference>
<dbReference type="InterPro" id="IPR029016">
    <property type="entry name" value="GAF-like_dom_sf"/>
</dbReference>
<evidence type="ECO:0000256" key="8">
    <source>
        <dbReference type="ARBA" id="ARBA00022991"/>
    </source>
</evidence>
<dbReference type="Proteomes" id="UP000184368">
    <property type="component" value="Unassembled WGS sequence"/>
</dbReference>